<dbReference type="AlphaFoldDB" id="A0A7G6X7T1"/>
<evidence type="ECO:0000313" key="2">
    <source>
        <dbReference type="Proteomes" id="UP000515563"/>
    </source>
</evidence>
<organism evidence="1 2">
    <name type="scientific">Kribbella qitaiheensis</name>
    <dbReference type="NCBI Taxonomy" id="1544730"/>
    <lineage>
        <taxon>Bacteria</taxon>
        <taxon>Bacillati</taxon>
        <taxon>Actinomycetota</taxon>
        <taxon>Actinomycetes</taxon>
        <taxon>Propionibacteriales</taxon>
        <taxon>Kribbellaceae</taxon>
        <taxon>Kribbella</taxon>
    </lineage>
</organism>
<accession>A0A7G6X7T1</accession>
<evidence type="ECO:0000313" key="1">
    <source>
        <dbReference type="EMBL" id="QNE22296.1"/>
    </source>
</evidence>
<reference evidence="2" key="1">
    <citation type="submission" date="2019-09" db="EMBL/GenBank/DDBJ databases">
        <title>Antimicrobial potential of Antarctic Bacteria.</title>
        <authorList>
            <person name="Benaud N."/>
            <person name="Edwards R.J."/>
            <person name="Ferrari B.C."/>
        </authorList>
    </citation>
    <scope>NUCLEOTIDE SEQUENCE [LARGE SCALE GENOMIC DNA]</scope>
    <source>
        <strain evidence="2">SPB151</strain>
    </source>
</reference>
<dbReference type="EMBL" id="CP043661">
    <property type="protein sequence ID" value="QNE22296.1"/>
    <property type="molecule type" value="Genomic_DNA"/>
</dbReference>
<sequence>MRPITAPDDAQAGFELVTSTDAEDPPDVDELNGVRQLRQDLLAGLPALFEQRAADSPGGRLTSPFWQRIDRFERRSASGGAPAQDALNEHLDHVYRILGSAESVDNPSDFRLMAIEATVGLPVWAATVRWQSSASWMSGIGAILSIAAPAAVRRGRAGAERRRKIRRIFHAFGRAIDL</sequence>
<dbReference type="KEGG" id="kqi:F1D05_35845"/>
<dbReference type="Proteomes" id="UP000515563">
    <property type="component" value="Chromosome"/>
</dbReference>
<dbReference type="RefSeq" id="WP_185444710.1">
    <property type="nucleotide sequence ID" value="NZ_CP043661.1"/>
</dbReference>
<proteinExistence type="predicted"/>
<reference evidence="1 2" key="2">
    <citation type="journal article" date="2020" name="Microbiol. Resour. Announc.">
        <title>Antarctic desert soil bacteria exhibit high novel natural product potential, evaluated through long-read genome sequencing and comparative genomics.</title>
        <authorList>
            <person name="Benaud N."/>
            <person name="Edwards R.J."/>
            <person name="Amos T.G."/>
            <person name="D'Agostino P.M."/>
            <person name="Gutierrez-Chavez C."/>
            <person name="Montgomery K."/>
            <person name="Nicetic I."/>
            <person name="Ferrari B.C."/>
        </authorList>
    </citation>
    <scope>NUCLEOTIDE SEQUENCE [LARGE SCALE GENOMIC DNA]</scope>
    <source>
        <strain evidence="1 2">SPB151</strain>
    </source>
</reference>
<name>A0A7G6X7T1_9ACTN</name>
<keyword evidence="2" id="KW-1185">Reference proteome</keyword>
<protein>
    <submittedName>
        <fullName evidence="1">Uncharacterized protein</fullName>
    </submittedName>
</protein>
<gene>
    <name evidence="1" type="ORF">F1D05_35845</name>
</gene>